<evidence type="ECO:0000313" key="1">
    <source>
        <dbReference type="EMBL" id="SUZ70056.1"/>
    </source>
</evidence>
<protein>
    <submittedName>
        <fullName evidence="1">Uncharacterized protein</fullName>
    </submittedName>
</protein>
<dbReference type="AlphaFoldDB" id="A0A381PSN7"/>
<organism evidence="1">
    <name type="scientific">marine metagenome</name>
    <dbReference type="NCBI Taxonomy" id="408172"/>
    <lineage>
        <taxon>unclassified sequences</taxon>
        <taxon>metagenomes</taxon>
        <taxon>ecological metagenomes</taxon>
    </lineage>
</organism>
<dbReference type="InterPro" id="IPR036527">
    <property type="entry name" value="SCP2_sterol-bd_dom_sf"/>
</dbReference>
<reference evidence="1" key="1">
    <citation type="submission" date="2018-05" db="EMBL/GenBank/DDBJ databases">
        <authorList>
            <person name="Lanie J.A."/>
            <person name="Ng W.-L."/>
            <person name="Kazmierczak K.M."/>
            <person name="Andrzejewski T.M."/>
            <person name="Davidsen T.M."/>
            <person name="Wayne K.J."/>
            <person name="Tettelin H."/>
            <person name="Glass J.I."/>
            <person name="Rusch D."/>
            <person name="Podicherti R."/>
            <person name="Tsui H.-C.T."/>
            <person name="Winkler M.E."/>
        </authorList>
    </citation>
    <scope>NUCLEOTIDE SEQUENCE</scope>
</reference>
<dbReference type="SUPFAM" id="SSF55718">
    <property type="entry name" value="SCP-like"/>
    <property type="match status" value="1"/>
</dbReference>
<dbReference type="EMBL" id="UINC01001080">
    <property type="protein sequence ID" value="SUZ70056.1"/>
    <property type="molecule type" value="Genomic_DNA"/>
</dbReference>
<name>A0A381PSN7_9ZZZZ</name>
<proteinExistence type="predicted"/>
<accession>A0A381PSN7</accession>
<sequence length="180" mass="20404">MSLTTNSSSTGCHAVRSRTYAKQVFANNQENIMSPVADPLVFPSVQWFQALQHLVNEDPEFRRLGTVDAEMGVKIGPRVFVIIFEAFECIDVKEGIEGDLKDLDFYLELSEADWRELVENTKANSGADRRHTLNTLDLTKEEGLSQNATGDQLRGDVFFRVNESIQYFFDISARLDTVFE</sequence>
<gene>
    <name evidence="1" type="ORF">METZ01_LOCUS22910</name>
</gene>